<evidence type="ECO:0000313" key="3">
    <source>
        <dbReference type="Proteomes" id="UP000077342"/>
    </source>
</evidence>
<name>A0A163UVE4_9MYCO</name>
<dbReference type="Proteomes" id="UP000077342">
    <property type="component" value="Unassembled WGS sequence"/>
</dbReference>
<sequence>MKLDGNQASIRQVCDGGLLSGAVTVVWQGGEVLQVNEIGYRDVDAGLPMQRDTLFRIASMTKPVTVAAAMSLVDEGKLALRDPIARWAPELADPRVLDDPHGPLDRTHPARRAILVEDLLTHTSGLAYSFSVSGPVSRAYMRLPFGKGSDTWLAELAALPLVHQPGDRVTYSHAIDVLGVIVSRVEDKPFHQVLDDRVLGPAGMTDTGFFVSAEARRRAATMYRLDEDDRLRHDVMGPPQVKPPSFPNAGGGLWSTADDYLRFVRMLLGDGTVDGVRVLSPESARLMRTDRLTDEQKRHNFLGAPFWVGRGFGLNLSVVTDPAKSAPLFGPGGPGTFSWPGAYGTWWQADPSADLILLYLIQHCPDLSVDAASAVAGNPALAKLRTAQPRFVRHTYRALGL</sequence>
<dbReference type="Gene3D" id="3.40.710.10">
    <property type="entry name" value="DD-peptidase/beta-lactamase superfamily"/>
    <property type="match status" value="1"/>
</dbReference>
<dbReference type="SUPFAM" id="SSF56601">
    <property type="entry name" value="beta-lactamase/transpeptidase-like"/>
    <property type="match status" value="1"/>
</dbReference>
<dbReference type="EMBL" id="LWCI01000168">
    <property type="protein sequence ID" value="KZS56684.1"/>
    <property type="molecule type" value="Genomic_DNA"/>
</dbReference>
<dbReference type="InterPro" id="IPR050789">
    <property type="entry name" value="Diverse_Enzym_Activities"/>
</dbReference>
<dbReference type="PANTHER" id="PTHR43283">
    <property type="entry name" value="BETA-LACTAMASE-RELATED"/>
    <property type="match status" value="1"/>
</dbReference>
<comment type="caution">
    <text evidence="2">The sequence shown here is derived from an EMBL/GenBank/DDBJ whole genome shotgun (WGS) entry which is preliminary data.</text>
</comment>
<organism evidence="2 3">
    <name type="scientific">Mycobacterium ostraviense</name>
    <dbReference type="NCBI Taxonomy" id="2738409"/>
    <lineage>
        <taxon>Bacteria</taxon>
        <taxon>Bacillati</taxon>
        <taxon>Actinomycetota</taxon>
        <taxon>Actinomycetes</taxon>
        <taxon>Mycobacteriales</taxon>
        <taxon>Mycobacteriaceae</taxon>
        <taxon>Mycobacterium</taxon>
    </lineage>
</organism>
<dbReference type="InterPro" id="IPR001466">
    <property type="entry name" value="Beta-lactam-related"/>
</dbReference>
<protein>
    <recommendedName>
        <fullName evidence="1">Beta-lactamase-related domain-containing protein</fullName>
    </recommendedName>
</protein>
<reference evidence="3" key="1">
    <citation type="submission" date="2016-04" db="EMBL/GenBank/DDBJ databases">
        <authorList>
            <person name="Strapagiel D."/>
            <person name="Borowka P."/>
            <person name="Marciniak B."/>
            <person name="Bakula Z."/>
            <person name="Van Ingen J."/>
            <person name="Safianowska A."/>
            <person name="Dziadek J."/>
            <person name="Jagielski T."/>
        </authorList>
    </citation>
    <scope>NUCLEOTIDE SEQUENCE [LARGE SCALE GENOMIC DNA]</scope>
    <source>
        <strain evidence="3">1010001458</strain>
    </source>
</reference>
<dbReference type="RefSeq" id="WP_075513365.1">
    <property type="nucleotide sequence ID" value="NZ_CP089224.1"/>
</dbReference>
<keyword evidence="3" id="KW-1185">Reference proteome</keyword>
<accession>A0A163UVE4</accession>
<dbReference type="AlphaFoldDB" id="A0A163UVE4"/>
<dbReference type="InterPro" id="IPR012338">
    <property type="entry name" value="Beta-lactam/transpept-like"/>
</dbReference>
<dbReference type="Pfam" id="PF00144">
    <property type="entry name" value="Beta-lactamase"/>
    <property type="match status" value="1"/>
</dbReference>
<gene>
    <name evidence="2" type="ORF">A4G28_24355</name>
</gene>
<evidence type="ECO:0000259" key="1">
    <source>
        <dbReference type="Pfam" id="PF00144"/>
    </source>
</evidence>
<proteinExistence type="predicted"/>
<feature type="domain" description="Beta-lactamase-related" evidence="1">
    <location>
        <begin position="19"/>
        <end position="363"/>
    </location>
</feature>
<dbReference type="PANTHER" id="PTHR43283:SF3">
    <property type="entry name" value="BETA-LACTAMASE FAMILY PROTEIN (AFU_ORTHOLOGUE AFUA_5G07500)"/>
    <property type="match status" value="1"/>
</dbReference>
<evidence type="ECO:0000313" key="2">
    <source>
        <dbReference type="EMBL" id="KZS56684.1"/>
    </source>
</evidence>